<proteinExistence type="predicted"/>
<protein>
    <submittedName>
        <fullName evidence="1">Uncharacterized protein</fullName>
    </submittedName>
</protein>
<dbReference type="GeneID" id="5486949"/>
<dbReference type="InParanoid" id="A7ESJ8"/>
<dbReference type="KEGG" id="ssl:SS1G_08303"/>
<dbReference type="EMBL" id="CH476631">
    <property type="protein sequence ID" value="EDN92440.1"/>
    <property type="molecule type" value="Genomic_DNA"/>
</dbReference>
<evidence type="ECO:0000313" key="2">
    <source>
        <dbReference type="Proteomes" id="UP000001312"/>
    </source>
</evidence>
<dbReference type="HOGENOM" id="CLU_3051803_0_0_1"/>
<dbReference type="Proteomes" id="UP000001312">
    <property type="component" value="Unassembled WGS sequence"/>
</dbReference>
<evidence type="ECO:0000313" key="1">
    <source>
        <dbReference type="EMBL" id="EDN92440.1"/>
    </source>
</evidence>
<organism evidence="1 2">
    <name type="scientific">Sclerotinia sclerotiorum (strain ATCC 18683 / 1980 / Ss-1)</name>
    <name type="common">White mold</name>
    <name type="synonym">Whetzelinia sclerotiorum</name>
    <dbReference type="NCBI Taxonomy" id="665079"/>
    <lineage>
        <taxon>Eukaryota</taxon>
        <taxon>Fungi</taxon>
        <taxon>Dikarya</taxon>
        <taxon>Ascomycota</taxon>
        <taxon>Pezizomycotina</taxon>
        <taxon>Leotiomycetes</taxon>
        <taxon>Helotiales</taxon>
        <taxon>Sclerotiniaceae</taxon>
        <taxon>Sclerotinia</taxon>
    </lineage>
</organism>
<reference evidence="2" key="1">
    <citation type="journal article" date="2011" name="PLoS Genet.">
        <title>Genomic analysis of the necrotrophic fungal pathogens Sclerotinia sclerotiorum and Botrytis cinerea.</title>
        <authorList>
            <person name="Amselem J."/>
            <person name="Cuomo C.A."/>
            <person name="van Kan J.A."/>
            <person name="Viaud M."/>
            <person name="Benito E.P."/>
            <person name="Couloux A."/>
            <person name="Coutinho P.M."/>
            <person name="de Vries R.P."/>
            <person name="Dyer P.S."/>
            <person name="Fillinger S."/>
            <person name="Fournier E."/>
            <person name="Gout L."/>
            <person name="Hahn M."/>
            <person name="Kohn L."/>
            <person name="Lapalu N."/>
            <person name="Plummer K.M."/>
            <person name="Pradier J.M."/>
            <person name="Quevillon E."/>
            <person name="Sharon A."/>
            <person name="Simon A."/>
            <person name="ten Have A."/>
            <person name="Tudzynski B."/>
            <person name="Tudzynski P."/>
            <person name="Wincker P."/>
            <person name="Andrew M."/>
            <person name="Anthouard V."/>
            <person name="Beever R.E."/>
            <person name="Beffa R."/>
            <person name="Benoit I."/>
            <person name="Bouzid O."/>
            <person name="Brault B."/>
            <person name="Chen Z."/>
            <person name="Choquer M."/>
            <person name="Collemare J."/>
            <person name="Cotton P."/>
            <person name="Danchin E.G."/>
            <person name="Da Silva C."/>
            <person name="Gautier A."/>
            <person name="Giraud C."/>
            <person name="Giraud T."/>
            <person name="Gonzalez C."/>
            <person name="Grossetete S."/>
            <person name="Guldener U."/>
            <person name="Henrissat B."/>
            <person name="Howlett B.J."/>
            <person name="Kodira C."/>
            <person name="Kretschmer M."/>
            <person name="Lappartient A."/>
            <person name="Leroch M."/>
            <person name="Levis C."/>
            <person name="Mauceli E."/>
            <person name="Neuveglise C."/>
            <person name="Oeser B."/>
            <person name="Pearson M."/>
            <person name="Poulain J."/>
            <person name="Poussereau N."/>
            <person name="Quesneville H."/>
            <person name="Rascle C."/>
            <person name="Schumacher J."/>
            <person name="Segurens B."/>
            <person name="Sexton A."/>
            <person name="Silva E."/>
            <person name="Sirven C."/>
            <person name="Soanes D.M."/>
            <person name="Talbot N.J."/>
            <person name="Templeton M."/>
            <person name="Yandava C."/>
            <person name="Yarden O."/>
            <person name="Zeng Q."/>
            <person name="Rollins J.A."/>
            <person name="Lebrun M.H."/>
            <person name="Dickman M."/>
        </authorList>
    </citation>
    <scope>NUCLEOTIDE SEQUENCE [LARGE SCALE GENOMIC DNA]</scope>
    <source>
        <strain evidence="2">ATCC 18683 / 1980 / Ss-1</strain>
    </source>
</reference>
<sequence length="54" mass="6094">MAICSSHFAVMGNWLDKILELGYEMYRIEAIRQAKPEAAARVALPFILCPLDKV</sequence>
<keyword evidence="2" id="KW-1185">Reference proteome</keyword>
<name>A7ESJ8_SCLS1</name>
<accession>A7ESJ8</accession>
<gene>
    <name evidence="1" type="ORF">SS1G_08303</name>
</gene>
<dbReference type="AlphaFoldDB" id="A7ESJ8"/>
<dbReference type="RefSeq" id="XP_001590563.1">
    <property type="nucleotide sequence ID" value="XM_001590513.1"/>
</dbReference>